<evidence type="ECO:0000256" key="4">
    <source>
        <dbReference type="ARBA" id="ARBA00013126"/>
    </source>
</evidence>
<dbReference type="InterPro" id="IPR024084">
    <property type="entry name" value="IsoPropMal-DH-like_dom"/>
</dbReference>
<comment type="caution">
    <text evidence="12">The sequence shown here is derived from an EMBL/GenBank/DDBJ whole genome shotgun (WGS) entry which is preliminary data.</text>
</comment>
<comment type="similarity">
    <text evidence="3">Belongs to the isocitrate and isopropylmalate dehydrogenases family.</text>
</comment>
<dbReference type="SMART" id="SM01329">
    <property type="entry name" value="Iso_dh"/>
    <property type="match status" value="1"/>
</dbReference>
<dbReference type="GO" id="GO:0000287">
    <property type="term" value="F:magnesium ion binding"/>
    <property type="evidence" value="ECO:0007669"/>
    <property type="project" value="InterPro"/>
</dbReference>
<dbReference type="Pfam" id="PF00180">
    <property type="entry name" value="Iso_dh"/>
    <property type="match status" value="1"/>
</dbReference>
<dbReference type="NCBIfam" id="TIGR02089">
    <property type="entry name" value="TTC"/>
    <property type="match status" value="1"/>
</dbReference>
<keyword evidence="9" id="KW-0464">Manganese</keyword>
<dbReference type="EC" id="1.1.1.83" evidence="4"/>
<protein>
    <recommendedName>
        <fullName evidence="4">D-malate dehydrogenase (decarboxylating)</fullName>
        <ecNumber evidence="4">1.1.1.83</ecNumber>
    </recommendedName>
</protein>
<dbReference type="EMBL" id="QZAO01000091">
    <property type="protein sequence ID" value="THW75569.1"/>
    <property type="molecule type" value="Genomic_DNA"/>
</dbReference>
<evidence type="ECO:0000256" key="2">
    <source>
        <dbReference type="ARBA" id="ARBA00001946"/>
    </source>
</evidence>
<dbReference type="InterPro" id="IPR011829">
    <property type="entry name" value="TTC_DH"/>
</dbReference>
<dbReference type="InterPro" id="IPR050501">
    <property type="entry name" value="ICDH/IPMDH"/>
</dbReference>
<keyword evidence="8" id="KW-0520">NAD</keyword>
<evidence type="ECO:0000256" key="10">
    <source>
        <dbReference type="ARBA" id="ARBA00049301"/>
    </source>
</evidence>
<dbReference type="PROSITE" id="PS00470">
    <property type="entry name" value="IDH_IMDH"/>
    <property type="match status" value="1"/>
</dbReference>
<reference evidence="12 13" key="1">
    <citation type="submission" date="2018-10" db="EMBL/GenBank/DDBJ databases">
        <title>Fifty Aureobasidium pullulans genomes reveal a recombining polyextremotolerant generalist.</title>
        <authorList>
            <person name="Gostincar C."/>
            <person name="Turk M."/>
            <person name="Zajc J."/>
            <person name="Gunde-Cimerman N."/>
        </authorList>
    </citation>
    <scope>NUCLEOTIDE SEQUENCE [LARGE SCALE GENOMIC DNA]</scope>
    <source>
        <strain evidence="12 13">EXF-10659</strain>
    </source>
</reference>
<dbReference type="Gene3D" id="3.40.718.10">
    <property type="entry name" value="Isopropylmalate Dehydrogenase"/>
    <property type="match status" value="1"/>
</dbReference>
<evidence type="ECO:0000313" key="12">
    <source>
        <dbReference type="EMBL" id="THW75569.1"/>
    </source>
</evidence>
<evidence type="ECO:0000259" key="11">
    <source>
        <dbReference type="SMART" id="SM01329"/>
    </source>
</evidence>
<evidence type="ECO:0000256" key="5">
    <source>
        <dbReference type="ARBA" id="ARBA00022723"/>
    </source>
</evidence>
<keyword evidence="7" id="KW-0560">Oxidoreductase</keyword>
<feature type="domain" description="Isopropylmalate dehydrogenase-like" evidence="11">
    <location>
        <begin position="20"/>
        <end position="363"/>
    </location>
</feature>
<organism evidence="12 13">
    <name type="scientific">Aureobasidium pullulans</name>
    <name type="common">Black yeast</name>
    <name type="synonym">Pullularia pullulans</name>
    <dbReference type="NCBI Taxonomy" id="5580"/>
    <lineage>
        <taxon>Eukaryota</taxon>
        <taxon>Fungi</taxon>
        <taxon>Dikarya</taxon>
        <taxon>Ascomycota</taxon>
        <taxon>Pezizomycotina</taxon>
        <taxon>Dothideomycetes</taxon>
        <taxon>Dothideomycetidae</taxon>
        <taxon>Dothideales</taxon>
        <taxon>Saccotheciaceae</taxon>
        <taxon>Aureobasidium</taxon>
    </lineage>
</organism>
<dbReference type="PANTHER" id="PTHR43275">
    <property type="entry name" value="D-MALATE DEHYDROGENASE [DECARBOXYLATING]"/>
    <property type="match status" value="1"/>
</dbReference>
<dbReference type="InterPro" id="IPR019818">
    <property type="entry name" value="IsoCit/isopropylmalate_DH_CS"/>
</dbReference>
<accession>A0A4S9A8U8</accession>
<evidence type="ECO:0000256" key="6">
    <source>
        <dbReference type="ARBA" id="ARBA00022842"/>
    </source>
</evidence>
<proteinExistence type="inferred from homology"/>
<comment type="cofactor">
    <cofactor evidence="1">
        <name>Mn(2+)</name>
        <dbReference type="ChEBI" id="CHEBI:29035"/>
    </cofactor>
</comment>
<dbReference type="GO" id="GO:0046553">
    <property type="term" value="F:D-malate dehydrogenase (decarboxylating) (NAD+) activity"/>
    <property type="evidence" value="ECO:0007669"/>
    <property type="project" value="UniProtKB-EC"/>
</dbReference>
<evidence type="ECO:0000256" key="1">
    <source>
        <dbReference type="ARBA" id="ARBA00001936"/>
    </source>
</evidence>
<evidence type="ECO:0000256" key="7">
    <source>
        <dbReference type="ARBA" id="ARBA00023002"/>
    </source>
</evidence>
<evidence type="ECO:0000256" key="8">
    <source>
        <dbReference type="ARBA" id="ARBA00023027"/>
    </source>
</evidence>
<evidence type="ECO:0000256" key="3">
    <source>
        <dbReference type="ARBA" id="ARBA00007769"/>
    </source>
</evidence>
<gene>
    <name evidence="12" type="ORF">D6D19_03921</name>
</gene>
<comment type="catalytic activity">
    <reaction evidence="10">
        <text>(R)-malate + NAD(+) = pyruvate + CO2 + NADH</text>
        <dbReference type="Rhea" id="RHEA:18365"/>
        <dbReference type="ChEBI" id="CHEBI:15361"/>
        <dbReference type="ChEBI" id="CHEBI:15588"/>
        <dbReference type="ChEBI" id="CHEBI:16526"/>
        <dbReference type="ChEBI" id="CHEBI:57540"/>
        <dbReference type="ChEBI" id="CHEBI:57945"/>
        <dbReference type="EC" id="1.1.1.83"/>
    </reaction>
</comment>
<keyword evidence="6" id="KW-0460">Magnesium</keyword>
<evidence type="ECO:0000313" key="13">
    <source>
        <dbReference type="Proteomes" id="UP000308802"/>
    </source>
</evidence>
<dbReference type="GO" id="GO:0051287">
    <property type="term" value="F:NAD binding"/>
    <property type="evidence" value="ECO:0007669"/>
    <property type="project" value="InterPro"/>
</dbReference>
<comment type="cofactor">
    <cofactor evidence="2">
        <name>Mg(2+)</name>
        <dbReference type="ChEBI" id="CHEBI:18420"/>
    </cofactor>
</comment>
<name>A0A4S9A8U8_AURPU</name>
<dbReference type="AlphaFoldDB" id="A0A4S9A8U8"/>
<dbReference type="SUPFAM" id="SSF53659">
    <property type="entry name" value="Isocitrate/Isopropylmalate dehydrogenase-like"/>
    <property type="match status" value="1"/>
</dbReference>
<sequence length="377" mass="40935">MTHAIAVMSPSALPATSSYSIATIPADGIGPEVVEAGVEVLKSLSQKLGTFKLDFVNYDWSSETYKKTGKYIPDGGLEQLKKHDAILFGAVGAPDVPDHISLWGLRLAICQPFQQFANVRPTRIFRGTQSPLRNASTGDLDWVIVRENSEGEYAGQGGRSHRGKPWEVATETSIFSRHGVERIIRFAFETAQKRPRKLLTVVTKSNAQRNGMVMWDEVAHEVAQEFPDVTVDKMLVDAMTVRMVMKPESLDTIVATNLHADILSDLAAALAGSIGIAPTSNLDPTRENPSMFEPIHGSAFDITGMGISNPVATFWTAAEMLDWIGEAEAAKHLLDAVEEVCEKGIVTADLGGKANTKEVTAAVCEEIQNIMSKKVQA</sequence>
<evidence type="ECO:0000256" key="9">
    <source>
        <dbReference type="ARBA" id="ARBA00023211"/>
    </source>
</evidence>
<dbReference type="PANTHER" id="PTHR43275:SF1">
    <property type="entry name" value="D-MALATE DEHYDROGENASE [DECARBOXYLATING]"/>
    <property type="match status" value="1"/>
</dbReference>
<dbReference type="Proteomes" id="UP000308802">
    <property type="component" value="Unassembled WGS sequence"/>
</dbReference>
<keyword evidence="5" id="KW-0479">Metal-binding</keyword>